<dbReference type="PROSITE" id="PS51217">
    <property type="entry name" value="UVRD_HELICASE_CTER"/>
    <property type="match status" value="1"/>
</dbReference>
<evidence type="ECO:0000256" key="6">
    <source>
        <dbReference type="ARBA" id="ARBA00034617"/>
    </source>
</evidence>
<comment type="catalytic activity">
    <reaction evidence="8">
        <text>ATP + H2O = ADP + phosphate + H(+)</text>
        <dbReference type="Rhea" id="RHEA:13065"/>
        <dbReference type="ChEBI" id="CHEBI:15377"/>
        <dbReference type="ChEBI" id="CHEBI:15378"/>
        <dbReference type="ChEBI" id="CHEBI:30616"/>
        <dbReference type="ChEBI" id="CHEBI:43474"/>
        <dbReference type="ChEBI" id="CHEBI:456216"/>
        <dbReference type="EC" id="5.6.2.4"/>
    </reaction>
</comment>
<evidence type="ECO:0000259" key="10">
    <source>
        <dbReference type="PROSITE" id="PS51217"/>
    </source>
</evidence>
<dbReference type="EMBL" id="UINC01062253">
    <property type="protein sequence ID" value="SVB88688.1"/>
    <property type="molecule type" value="Genomic_DNA"/>
</dbReference>
<dbReference type="Gene3D" id="1.10.486.10">
    <property type="entry name" value="PCRA, domain 4"/>
    <property type="match status" value="1"/>
</dbReference>
<gene>
    <name evidence="11" type="ORF">METZ01_LOCUS241542</name>
</gene>
<sequence length="464" mass="53373">KVDQQALDFGDMIVGCYELLNDNESVLKKVRKEFKHIFIDEYQDNNYALNKIANLIMTENPSITVVGDEDQCIYSFRGANYYNISDFRNRYKSHSNYAEITLSENRRSTQQILDMANDTINHNPNRTPKILKCPEGNVKTGLNPLWIQANKQETLEKLPTLIHSLINNGDALYGDIAVICRGWGNVTAVSDSMQKAAIPVDVHIEKFFDVPIVKNVLSWGHLVIKDHKADIALYRILKQQCGKQWTTRFFKSLERTSIDDKLVHLEKLQSDSTDIAFVLKSFSTLQKSHNKTLKADEMVWQILKVLKSSPFIKALRSQYRYSHRLNLANAGKVLDLAEKFVNKDPNGELNKWLRFMDIMALDKNQSAAQPEIDNKNLAVQVMSIHQSKGLQFPIVIIPFLYSGSFPSRLIKPKVIDRLPTSWTAWGKNTDFDFRELHIQEERRVFYVGITRAENQLYLFGPTKT</sequence>
<keyword evidence="1" id="KW-0547">Nucleotide-binding</keyword>
<accession>A0A382HN18</accession>
<keyword evidence="2" id="KW-0378">Hydrolase</keyword>
<feature type="non-terminal residue" evidence="11">
    <location>
        <position position="464"/>
    </location>
</feature>
<dbReference type="Pfam" id="PF00580">
    <property type="entry name" value="UvrD-helicase"/>
    <property type="match status" value="1"/>
</dbReference>
<dbReference type="InterPro" id="IPR000212">
    <property type="entry name" value="DNA_helicase_UvrD/REP"/>
</dbReference>
<dbReference type="EC" id="5.6.2.4" evidence="7"/>
<dbReference type="InterPro" id="IPR014016">
    <property type="entry name" value="UvrD-like_ATP-bd"/>
</dbReference>
<evidence type="ECO:0000256" key="8">
    <source>
        <dbReference type="ARBA" id="ARBA00048988"/>
    </source>
</evidence>
<keyword evidence="3" id="KW-0347">Helicase</keyword>
<dbReference type="InterPro" id="IPR027417">
    <property type="entry name" value="P-loop_NTPase"/>
</dbReference>
<evidence type="ECO:0000256" key="7">
    <source>
        <dbReference type="ARBA" id="ARBA00034808"/>
    </source>
</evidence>
<organism evidence="11">
    <name type="scientific">marine metagenome</name>
    <dbReference type="NCBI Taxonomy" id="408172"/>
    <lineage>
        <taxon>unclassified sequences</taxon>
        <taxon>metagenomes</taxon>
        <taxon>ecological metagenomes</taxon>
    </lineage>
</organism>
<evidence type="ECO:0000256" key="1">
    <source>
        <dbReference type="ARBA" id="ARBA00022741"/>
    </source>
</evidence>
<dbReference type="GO" id="GO:0043138">
    <property type="term" value="F:3'-5' DNA helicase activity"/>
    <property type="evidence" value="ECO:0007669"/>
    <property type="project" value="UniProtKB-EC"/>
</dbReference>
<evidence type="ECO:0000256" key="3">
    <source>
        <dbReference type="ARBA" id="ARBA00022806"/>
    </source>
</evidence>
<keyword evidence="4" id="KW-0067">ATP-binding</keyword>
<dbReference type="Gene3D" id="3.40.50.300">
    <property type="entry name" value="P-loop containing nucleotide triphosphate hydrolases"/>
    <property type="match status" value="2"/>
</dbReference>
<dbReference type="GO" id="GO:0005524">
    <property type="term" value="F:ATP binding"/>
    <property type="evidence" value="ECO:0007669"/>
    <property type="project" value="UniProtKB-KW"/>
</dbReference>
<name>A0A382HN18_9ZZZZ</name>
<evidence type="ECO:0000256" key="5">
    <source>
        <dbReference type="ARBA" id="ARBA00023235"/>
    </source>
</evidence>
<dbReference type="GO" id="GO:0033202">
    <property type="term" value="C:DNA helicase complex"/>
    <property type="evidence" value="ECO:0007669"/>
    <property type="project" value="TreeGrafter"/>
</dbReference>
<dbReference type="PROSITE" id="PS51198">
    <property type="entry name" value="UVRD_HELICASE_ATP_BIND"/>
    <property type="match status" value="1"/>
</dbReference>
<feature type="domain" description="UvrD-like helicase C-terminal" evidence="10">
    <location>
        <begin position="110"/>
        <end position="389"/>
    </location>
</feature>
<dbReference type="GO" id="GO:0003677">
    <property type="term" value="F:DNA binding"/>
    <property type="evidence" value="ECO:0007669"/>
    <property type="project" value="InterPro"/>
</dbReference>
<dbReference type="Pfam" id="PF13361">
    <property type="entry name" value="UvrD_C"/>
    <property type="match status" value="1"/>
</dbReference>
<dbReference type="AlphaFoldDB" id="A0A382HN18"/>
<evidence type="ECO:0000259" key="9">
    <source>
        <dbReference type="PROSITE" id="PS51198"/>
    </source>
</evidence>
<dbReference type="InterPro" id="IPR014017">
    <property type="entry name" value="DNA_helicase_UvrD-like_C"/>
</dbReference>
<dbReference type="PANTHER" id="PTHR11070:SF55">
    <property type="entry name" value="DNA 3'-5' HELICASE"/>
    <property type="match status" value="1"/>
</dbReference>
<dbReference type="PANTHER" id="PTHR11070">
    <property type="entry name" value="UVRD / RECB / PCRA DNA HELICASE FAMILY MEMBER"/>
    <property type="match status" value="1"/>
</dbReference>
<feature type="non-terminal residue" evidence="11">
    <location>
        <position position="1"/>
    </location>
</feature>
<evidence type="ECO:0000256" key="4">
    <source>
        <dbReference type="ARBA" id="ARBA00022840"/>
    </source>
</evidence>
<proteinExistence type="predicted"/>
<evidence type="ECO:0000256" key="2">
    <source>
        <dbReference type="ARBA" id="ARBA00022801"/>
    </source>
</evidence>
<dbReference type="CDD" id="cd17932">
    <property type="entry name" value="DEXQc_UvrD"/>
    <property type="match status" value="1"/>
</dbReference>
<dbReference type="GO" id="GO:0005829">
    <property type="term" value="C:cytosol"/>
    <property type="evidence" value="ECO:0007669"/>
    <property type="project" value="TreeGrafter"/>
</dbReference>
<dbReference type="GO" id="GO:0016787">
    <property type="term" value="F:hydrolase activity"/>
    <property type="evidence" value="ECO:0007669"/>
    <property type="project" value="UniProtKB-KW"/>
</dbReference>
<feature type="domain" description="UvrD-like helicase ATP-binding" evidence="9">
    <location>
        <begin position="1"/>
        <end position="109"/>
    </location>
</feature>
<comment type="catalytic activity">
    <reaction evidence="6">
        <text>Couples ATP hydrolysis with the unwinding of duplex DNA by translocating in the 3'-5' direction.</text>
        <dbReference type="EC" id="5.6.2.4"/>
    </reaction>
</comment>
<dbReference type="SUPFAM" id="SSF52540">
    <property type="entry name" value="P-loop containing nucleoside triphosphate hydrolases"/>
    <property type="match status" value="1"/>
</dbReference>
<dbReference type="GO" id="GO:0000725">
    <property type="term" value="P:recombinational repair"/>
    <property type="evidence" value="ECO:0007669"/>
    <property type="project" value="TreeGrafter"/>
</dbReference>
<keyword evidence="5" id="KW-0413">Isomerase</keyword>
<evidence type="ECO:0000313" key="11">
    <source>
        <dbReference type="EMBL" id="SVB88688.1"/>
    </source>
</evidence>
<reference evidence="11" key="1">
    <citation type="submission" date="2018-05" db="EMBL/GenBank/DDBJ databases">
        <authorList>
            <person name="Lanie J.A."/>
            <person name="Ng W.-L."/>
            <person name="Kazmierczak K.M."/>
            <person name="Andrzejewski T.M."/>
            <person name="Davidsen T.M."/>
            <person name="Wayne K.J."/>
            <person name="Tettelin H."/>
            <person name="Glass J.I."/>
            <person name="Rusch D."/>
            <person name="Podicherti R."/>
            <person name="Tsui H.-C.T."/>
            <person name="Winkler M.E."/>
        </authorList>
    </citation>
    <scope>NUCLEOTIDE SEQUENCE</scope>
</reference>
<protein>
    <recommendedName>
        <fullName evidence="7">DNA 3'-5' helicase</fullName>
        <ecNumber evidence="7">5.6.2.4</ecNumber>
    </recommendedName>
</protein>